<evidence type="ECO:0000313" key="3">
    <source>
        <dbReference type="Proteomes" id="UP000326396"/>
    </source>
</evidence>
<comment type="caution">
    <text evidence="2">The sequence shown here is derived from an EMBL/GenBank/DDBJ whole genome shotgun (WGS) entry which is preliminary data.</text>
</comment>
<gene>
    <name evidence="2" type="ORF">E3N88_20603</name>
</gene>
<reference evidence="2 3" key="1">
    <citation type="submission" date="2019-05" db="EMBL/GenBank/DDBJ databases">
        <title>Mikania micrantha, genome provides insights into the molecular mechanism of rapid growth.</title>
        <authorList>
            <person name="Liu B."/>
        </authorList>
    </citation>
    <scope>NUCLEOTIDE SEQUENCE [LARGE SCALE GENOMIC DNA]</scope>
    <source>
        <strain evidence="2">NLD-2019</strain>
        <tissue evidence="2">Leaf</tissue>
    </source>
</reference>
<dbReference type="EMBL" id="SZYD01000011">
    <property type="protein sequence ID" value="KAD4888530.1"/>
    <property type="molecule type" value="Genomic_DNA"/>
</dbReference>
<dbReference type="Gene3D" id="3.30.70.80">
    <property type="entry name" value="Peptidase S8 propeptide/proteinase inhibitor I9"/>
    <property type="match status" value="1"/>
</dbReference>
<keyword evidence="3" id="KW-1185">Reference proteome</keyword>
<organism evidence="2 3">
    <name type="scientific">Mikania micrantha</name>
    <name type="common">bitter vine</name>
    <dbReference type="NCBI Taxonomy" id="192012"/>
    <lineage>
        <taxon>Eukaryota</taxon>
        <taxon>Viridiplantae</taxon>
        <taxon>Streptophyta</taxon>
        <taxon>Embryophyta</taxon>
        <taxon>Tracheophyta</taxon>
        <taxon>Spermatophyta</taxon>
        <taxon>Magnoliopsida</taxon>
        <taxon>eudicotyledons</taxon>
        <taxon>Gunneridae</taxon>
        <taxon>Pentapetalae</taxon>
        <taxon>asterids</taxon>
        <taxon>campanulids</taxon>
        <taxon>Asterales</taxon>
        <taxon>Asteraceae</taxon>
        <taxon>Asteroideae</taxon>
        <taxon>Heliantheae alliance</taxon>
        <taxon>Eupatorieae</taxon>
        <taxon>Mikania</taxon>
    </lineage>
</organism>
<dbReference type="Proteomes" id="UP000326396">
    <property type="component" value="Linkage Group LG19"/>
</dbReference>
<proteinExistence type="predicted"/>
<name>A0A5N6NJ65_9ASTR</name>
<feature type="domain" description="Inhibitor I9" evidence="1">
    <location>
        <begin position="17"/>
        <end position="92"/>
    </location>
</feature>
<dbReference type="InterPro" id="IPR010259">
    <property type="entry name" value="S8pro/Inhibitor_I9"/>
</dbReference>
<evidence type="ECO:0000313" key="2">
    <source>
        <dbReference type="EMBL" id="KAD4888530.1"/>
    </source>
</evidence>
<sequence length="101" mass="10977">MAAEPKSMEPPQTAEVHIVYTDQPQDQEPETHHLRTLTSVLGSEEAAKGALLYTYKHAASGFSAKLTPDQVEQISKKPGVIEVVKSRSAELHSGPAQTHTM</sequence>
<dbReference type="PANTHER" id="PTHR48222:SF4">
    <property type="entry name" value="PROTEINASE INHIBITOR, PROPEPTIDE"/>
    <property type="match status" value="1"/>
</dbReference>
<dbReference type="AlphaFoldDB" id="A0A5N6NJ65"/>
<dbReference type="OrthoDB" id="687377at2759"/>
<accession>A0A5N6NJ65</accession>
<dbReference type="Pfam" id="PF05922">
    <property type="entry name" value="Inhibitor_I9"/>
    <property type="match status" value="1"/>
</dbReference>
<dbReference type="PANTHER" id="PTHR48222">
    <property type="entry name" value="PROTEINASE INHIBITOR, PROPEPTIDE"/>
    <property type="match status" value="1"/>
</dbReference>
<protein>
    <recommendedName>
        <fullName evidence="1">Inhibitor I9 domain-containing protein</fullName>
    </recommendedName>
</protein>
<dbReference type="InterPro" id="IPR037045">
    <property type="entry name" value="S8pro/Inhibitor_I9_sf"/>
</dbReference>
<evidence type="ECO:0000259" key="1">
    <source>
        <dbReference type="Pfam" id="PF05922"/>
    </source>
</evidence>